<accession>A0ABX3UXE8</accession>
<evidence type="ECO:0000313" key="6">
    <source>
        <dbReference type="EMBL" id="ORN02598.1"/>
    </source>
</evidence>
<name>A0ABX3UXE8_9GAMM</name>
<dbReference type="EMBL" id="MLJJ01000004">
    <property type="protein sequence ID" value="ORN02598.1"/>
    <property type="molecule type" value="Genomic_DNA"/>
</dbReference>
<comment type="similarity">
    <text evidence="2 5">Belongs to the FliE family.</text>
</comment>
<evidence type="ECO:0000256" key="4">
    <source>
        <dbReference type="ARBA" id="ARBA00023143"/>
    </source>
</evidence>
<dbReference type="Proteomes" id="UP000193785">
    <property type="component" value="Unassembled WGS sequence"/>
</dbReference>
<keyword evidence="7" id="KW-1185">Reference proteome</keyword>
<dbReference type="PANTHER" id="PTHR34653">
    <property type="match status" value="1"/>
</dbReference>
<dbReference type="PANTHER" id="PTHR34653:SF1">
    <property type="entry name" value="FLAGELLAR HOOK-BASAL BODY COMPLEX PROTEIN FLIE"/>
    <property type="match status" value="1"/>
</dbReference>
<dbReference type="InterPro" id="IPR001624">
    <property type="entry name" value="FliE"/>
</dbReference>
<keyword evidence="6" id="KW-0969">Cilium</keyword>
<comment type="caution">
    <text evidence="6">The sequence shown here is derived from an EMBL/GenBank/DDBJ whole genome shotgun (WGS) entry which is preliminary data.</text>
</comment>
<sequence>MSIQAMNTVLQKIKQQAESSTSIHSFGKIDFGQQPDASQTFSGILANSINDVNNMQQQARTLSQDYISGKPGVGLNDVMVSMQKSSIALNFGIQMRNKMVSAYQEIMSMPV</sequence>
<gene>
    <name evidence="5" type="primary">fliE</name>
    <name evidence="6" type="ORF">HA46_03355</name>
</gene>
<evidence type="ECO:0000256" key="1">
    <source>
        <dbReference type="ARBA" id="ARBA00004117"/>
    </source>
</evidence>
<keyword evidence="6" id="KW-0282">Flagellum</keyword>
<dbReference type="PRINTS" id="PR01006">
    <property type="entry name" value="FLGHOOKFLIE"/>
</dbReference>
<dbReference type="Pfam" id="PF02049">
    <property type="entry name" value="FliE"/>
    <property type="match status" value="1"/>
</dbReference>
<organism evidence="6 7">
    <name type="scientific">Pantoea septica</name>
    <dbReference type="NCBI Taxonomy" id="472695"/>
    <lineage>
        <taxon>Bacteria</taxon>
        <taxon>Pseudomonadati</taxon>
        <taxon>Pseudomonadota</taxon>
        <taxon>Gammaproteobacteria</taxon>
        <taxon>Enterobacterales</taxon>
        <taxon>Erwiniaceae</taxon>
        <taxon>Pantoea</taxon>
    </lineage>
</organism>
<keyword evidence="6" id="KW-0966">Cell projection</keyword>
<protein>
    <recommendedName>
        <fullName evidence="3 5">Flagellar hook-basal body complex protein FliE</fullName>
    </recommendedName>
</protein>
<comment type="subcellular location">
    <subcellularLocation>
        <location evidence="1 5">Bacterial flagellum basal body</location>
    </subcellularLocation>
</comment>
<evidence type="ECO:0000256" key="3">
    <source>
        <dbReference type="ARBA" id="ARBA00018024"/>
    </source>
</evidence>
<evidence type="ECO:0000256" key="5">
    <source>
        <dbReference type="HAMAP-Rule" id="MF_00724"/>
    </source>
</evidence>
<dbReference type="NCBIfam" id="TIGR00205">
    <property type="entry name" value="fliE"/>
    <property type="match status" value="1"/>
</dbReference>
<evidence type="ECO:0000256" key="2">
    <source>
        <dbReference type="ARBA" id="ARBA00009272"/>
    </source>
</evidence>
<dbReference type="RefSeq" id="WP_084882180.1">
    <property type="nucleotide sequence ID" value="NZ_DALZCT010000011.1"/>
</dbReference>
<keyword evidence="4 5" id="KW-0975">Bacterial flagellum</keyword>
<evidence type="ECO:0000313" key="7">
    <source>
        <dbReference type="Proteomes" id="UP000193785"/>
    </source>
</evidence>
<reference evidence="6 7" key="1">
    <citation type="journal article" date="2017" name="Antonie Van Leeuwenhoek">
        <title>Phylogenomic resolution of the bacterial genus Pantoea and its relationship with Erwinia and Tatumella.</title>
        <authorList>
            <person name="Palmer M."/>
            <person name="Steenkamp E.T."/>
            <person name="Coetzee M.P."/>
            <person name="Chan W.Y."/>
            <person name="van Zyl E."/>
            <person name="De Maayer P."/>
            <person name="Coutinho T.A."/>
            <person name="Blom J."/>
            <person name="Smits T.H."/>
            <person name="Duffy B."/>
            <person name="Venter S.N."/>
        </authorList>
    </citation>
    <scope>NUCLEOTIDE SEQUENCE [LARGE SCALE GENOMIC DNA]</scope>
    <source>
        <strain evidence="6 7">LMG 5345</strain>
    </source>
</reference>
<dbReference type="HAMAP" id="MF_00724">
    <property type="entry name" value="FliE"/>
    <property type="match status" value="1"/>
</dbReference>
<proteinExistence type="inferred from homology"/>